<proteinExistence type="predicted"/>
<keyword evidence="2" id="KW-1185">Reference proteome</keyword>
<name>A0A4Y2G0C8_ARAVE</name>
<gene>
    <name evidence="1" type="ORF">AVEN_83606_1</name>
</gene>
<dbReference type="AlphaFoldDB" id="A0A4Y2G0C8"/>
<sequence length="184" mass="19888">MATRLRPQFTTAVVMPVIQRLRMPRQDGGTSFVVTPFLPLTRMLRELILMAIKKKNPLTSKQRNEKHLLAVDYGNSGFYQKTFTVQRKITEGRADLEIDFTRPSPAVSPSPVLSHPSSAIQQSQSLEGNGEILPGFMATNNGRSASKTPGACPQCKNGSSASLGGSLDAAEKNKVGEVAFSIGI</sequence>
<comment type="caution">
    <text evidence="1">The sequence shown here is derived from an EMBL/GenBank/DDBJ whole genome shotgun (WGS) entry which is preliminary data.</text>
</comment>
<accession>A0A4Y2G0C8</accession>
<reference evidence="1 2" key="1">
    <citation type="journal article" date="2019" name="Sci. Rep.">
        <title>Orb-weaving spider Araneus ventricosus genome elucidates the spidroin gene catalogue.</title>
        <authorList>
            <person name="Kono N."/>
            <person name="Nakamura H."/>
            <person name="Ohtoshi R."/>
            <person name="Moran D.A.P."/>
            <person name="Shinohara A."/>
            <person name="Yoshida Y."/>
            <person name="Fujiwara M."/>
            <person name="Mori M."/>
            <person name="Tomita M."/>
            <person name="Arakawa K."/>
        </authorList>
    </citation>
    <scope>NUCLEOTIDE SEQUENCE [LARGE SCALE GENOMIC DNA]</scope>
</reference>
<evidence type="ECO:0000313" key="1">
    <source>
        <dbReference type="EMBL" id="GBM47282.1"/>
    </source>
</evidence>
<evidence type="ECO:0000313" key="2">
    <source>
        <dbReference type="Proteomes" id="UP000499080"/>
    </source>
</evidence>
<dbReference type="EMBL" id="BGPR01001172">
    <property type="protein sequence ID" value="GBM47282.1"/>
    <property type="molecule type" value="Genomic_DNA"/>
</dbReference>
<dbReference type="Proteomes" id="UP000499080">
    <property type="component" value="Unassembled WGS sequence"/>
</dbReference>
<dbReference type="OrthoDB" id="6435852at2759"/>
<organism evidence="1 2">
    <name type="scientific">Araneus ventricosus</name>
    <name type="common">Orbweaver spider</name>
    <name type="synonym">Epeira ventricosa</name>
    <dbReference type="NCBI Taxonomy" id="182803"/>
    <lineage>
        <taxon>Eukaryota</taxon>
        <taxon>Metazoa</taxon>
        <taxon>Ecdysozoa</taxon>
        <taxon>Arthropoda</taxon>
        <taxon>Chelicerata</taxon>
        <taxon>Arachnida</taxon>
        <taxon>Araneae</taxon>
        <taxon>Araneomorphae</taxon>
        <taxon>Entelegynae</taxon>
        <taxon>Araneoidea</taxon>
        <taxon>Araneidae</taxon>
        <taxon>Araneus</taxon>
    </lineage>
</organism>
<protein>
    <submittedName>
        <fullName evidence="1">Uncharacterized protein</fullName>
    </submittedName>
</protein>